<feature type="transmembrane region" description="Helical" evidence="6">
    <location>
        <begin position="49"/>
        <end position="69"/>
    </location>
</feature>
<dbReference type="InterPro" id="IPR036259">
    <property type="entry name" value="MFS_trans_sf"/>
</dbReference>
<accession>A0ABW2XHW6</accession>
<feature type="transmembrane region" description="Helical" evidence="6">
    <location>
        <begin position="267"/>
        <end position="289"/>
    </location>
</feature>
<feature type="transmembrane region" description="Helical" evidence="6">
    <location>
        <begin position="322"/>
        <end position="341"/>
    </location>
</feature>
<feature type="transmembrane region" description="Helical" evidence="6">
    <location>
        <begin position="160"/>
        <end position="181"/>
    </location>
</feature>
<evidence type="ECO:0000256" key="4">
    <source>
        <dbReference type="ARBA" id="ARBA00022989"/>
    </source>
</evidence>
<gene>
    <name evidence="8" type="ORF">ACFQZM_15910</name>
</gene>
<evidence type="ECO:0000256" key="5">
    <source>
        <dbReference type="ARBA" id="ARBA00023136"/>
    </source>
</evidence>
<proteinExistence type="predicted"/>
<dbReference type="Pfam" id="PF07690">
    <property type="entry name" value="MFS_1"/>
    <property type="match status" value="1"/>
</dbReference>
<feature type="domain" description="Major facilitator superfamily (MFS) profile" evidence="7">
    <location>
        <begin position="14"/>
        <end position="390"/>
    </location>
</feature>
<dbReference type="SUPFAM" id="SSF103473">
    <property type="entry name" value="MFS general substrate transporter"/>
    <property type="match status" value="1"/>
</dbReference>
<dbReference type="PANTHER" id="PTHR43124">
    <property type="entry name" value="PURINE EFFLUX PUMP PBUE"/>
    <property type="match status" value="1"/>
</dbReference>
<feature type="transmembrane region" description="Helical" evidence="6">
    <location>
        <begin position="202"/>
        <end position="221"/>
    </location>
</feature>
<evidence type="ECO:0000259" key="7">
    <source>
        <dbReference type="PROSITE" id="PS50850"/>
    </source>
</evidence>
<evidence type="ECO:0000313" key="9">
    <source>
        <dbReference type="Proteomes" id="UP001597063"/>
    </source>
</evidence>
<evidence type="ECO:0000313" key="8">
    <source>
        <dbReference type="EMBL" id="MFD0685989.1"/>
    </source>
</evidence>
<dbReference type="InterPro" id="IPR011701">
    <property type="entry name" value="MFS"/>
</dbReference>
<feature type="transmembrane region" description="Helical" evidence="6">
    <location>
        <begin position="135"/>
        <end position="154"/>
    </location>
</feature>
<dbReference type="PROSITE" id="PS50850">
    <property type="entry name" value="MFS"/>
    <property type="match status" value="1"/>
</dbReference>
<dbReference type="Gene3D" id="1.20.1250.20">
    <property type="entry name" value="MFS general substrate transporter like domains"/>
    <property type="match status" value="2"/>
</dbReference>
<name>A0ABW2XHW6_9ACTN</name>
<dbReference type="Proteomes" id="UP001597063">
    <property type="component" value="Unassembled WGS sequence"/>
</dbReference>
<comment type="subcellular location">
    <subcellularLocation>
        <location evidence="1">Cell membrane</location>
        <topology evidence="1">Multi-pass membrane protein</topology>
    </subcellularLocation>
</comment>
<dbReference type="RefSeq" id="WP_165502680.1">
    <property type="nucleotide sequence ID" value="NZ_CAACUY010000007.1"/>
</dbReference>
<dbReference type="InterPro" id="IPR050189">
    <property type="entry name" value="MFS_Efflux_Transporters"/>
</dbReference>
<keyword evidence="2" id="KW-1003">Cell membrane</keyword>
<feature type="transmembrane region" description="Helical" evidence="6">
    <location>
        <begin position="295"/>
        <end position="315"/>
    </location>
</feature>
<keyword evidence="5 6" id="KW-0472">Membrane</keyword>
<keyword evidence="4 6" id="KW-1133">Transmembrane helix</keyword>
<feature type="transmembrane region" description="Helical" evidence="6">
    <location>
        <begin position="81"/>
        <end position="103"/>
    </location>
</feature>
<protein>
    <submittedName>
        <fullName evidence="8">MFS transporter</fullName>
    </submittedName>
</protein>
<reference evidence="9" key="1">
    <citation type="journal article" date="2019" name="Int. J. Syst. Evol. Microbiol.">
        <title>The Global Catalogue of Microorganisms (GCM) 10K type strain sequencing project: providing services to taxonomists for standard genome sequencing and annotation.</title>
        <authorList>
            <consortium name="The Broad Institute Genomics Platform"/>
            <consortium name="The Broad Institute Genome Sequencing Center for Infectious Disease"/>
            <person name="Wu L."/>
            <person name="Ma J."/>
        </authorList>
    </citation>
    <scope>NUCLEOTIDE SEQUENCE [LARGE SCALE GENOMIC DNA]</scope>
    <source>
        <strain evidence="9">JCM 9371</strain>
    </source>
</reference>
<evidence type="ECO:0000256" key="3">
    <source>
        <dbReference type="ARBA" id="ARBA00022692"/>
    </source>
</evidence>
<organism evidence="8 9">
    <name type="scientific">Actinomadura fibrosa</name>
    <dbReference type="NCBI Taxonomy" id="111802"/>
    <lineage>
        <taxon>Bacteria</taxon>
        <taxon>Bacillati</taxon>
        <taxon>Actinomycetota</taxon>
        <taxon>Actinomycetes</taxon>
        <taxon>Streptosporangiales</taxon>
        <taxon>Thermomonosporaceae</taxon>
        <taxon>Actinomadura</taxon>
    </lineage>
</organism>
<comment type="caution">
    <text evidence="8">The sequence shown here is derived from an EMBL/GenBank/DDBJ whole genome shotgun (WGS) entry which is preliminary data.</text>
</comment>
<sequence>MSSVAPVRAISIGVGAALVTGATLGNIGSNLMPVLLPSMADRFHLSNTTAGVVATVQLLATALAALALAPQAARPGRTTMARAGLVATVAGFALASVAPGLALLVVGNAIAGVGLGAVYAAGMAAIAATGDTDKASTVTVLGGTVVIATLIILIPEADDAWGGAAAFVILAALCLPAYWLVRALPDAPERSLGPSSGRPLPRLFLLALVLLGAVEQGAWSYCEVIGEDYAGMSAGAVSIVLSVVAVVSLAGAVLGPIACNRFGRVTVMAAFFGVEVVAKLVITVVPWAASYTAAAIIWQISYMGLLVLVLAVAASADPSGRWIAATSGATAIGTGLGSAPVGWILDVWGASGLGAVLALATLLAAIPIMRTTRTVSTGFAEPLELADVRT</sequence>
<evidence type="ECO:0000256" key="6">
    <source>
        <dbReference type="SAM" id="Phobius"/>
    </source>
</evidence>
<feature type="transmembrane region" description="Helical" evidence="6">
    <location>
        <begin position="233"/>
        <end position="255"/>
    </location>
</feature>
<keyword evidence="9" id="KW-1185">Reference proteome</keyword>
<feature type="transmembrane region" description="Helical" evidence="6">
    <location>
        <begin position="109"/>
        <end position="128"/>
    </location>
</feature>
<dbReference type="InterPro" id="IPR020846">
    <property type="entry name" value="MFS_dom"/>
</dbReference>
<evidence type="ECO:0000256" key="2">
    <source>
        <dbReference type="ARBA" id="ARBA00022475"/>
    </source>
</evidence>
<dbReference type="EMBL" id="JBHTGP010000007">
    <property type="protein sequence ID" value="MFD0685989.1"/>
    <property type="molecule type" value="Genomic_DNA"/>
</dbReference>
<feature type="transmembrane region" description="Helical" evidence="6">
    <location>
        <begin position="347"/>
        <end position="366"/>
    </location>
</feature>
<keyword evidence="3 6" id="KW-0812">Transmembrane</keyword>
<evidence type="ECO:0000256" key="1">
    <source>
        <dbReference type="ARBA" id="ARBA00004651"/>
    </source>
</evidence>
<dbReference type="PANTHER" id="PTHR43124:SF10">
    <property type="entry name" value="PURINE EFFLUX PUMP PBUE"/>
    <property type="match status" value="1"/>
</dbReference>